<keyword evidence="1" id="KW-0812">Transmembrane</keyword>
<feature type="transmembrane region" description="Helical" evidence="1">
    <location>
        <begin position="68"/>
        <end position="87"/>
    </location>
</feature>
<evidence type="ECO:0000256" key="1">
    <source>
        <dbReference type="SAM" id="Phobius"/>
    </source>
</evidence>
<comment type="caution">
    <text evidence="3">The sequence shown here is derived from an EMBL/GenBank/DDBJ whole genome shotgun (WGS) entry which is preliminary data.</text>
</comment>
<dbReference type="EMBL" id="WBVP01000033">
    <property type="protein sequence ID" value="KAB2823165.1"/>
    <property type="molecule type" value="Genomic_DNA"/>
</dbReference>
<proteinExistence type="predicted"/>
<reference evidence="3 4" key="1">
    <citation type="submission" date="2019-09" db="EMBL/GenBank/DDBJ databases">
        <title>Genome of Aliivibrio finisterrensis LMG 23869 (type strain).</title>
        <authorList>
            <person name="Bowman J.P."/>
        </authorList>
    </citation>
    <scope>NUCLEOTIDE SEQUENCE [LARGE SCALE GENOMIC DNA]</scope>
    <source>
        <strain evidence="3 4">LMG 23869</strain>
    </source>
</reference>
<dbReference type="InterPro" id="IPR001296">
    <property type="entry name" value="Glyco_trans_1"/>
</dbReference>
<dbReference type="GO" id="GO:0016757">
    <property type="term" value="F:glycosyltransferase activity"/>
    <property type="evidence" value="ECO:0007669"/>
    <property type="project" value="InterPro"/>
</dbReference>
<gene>
    <name evidence="3" type="ORF">F8B77_16785</name>
</gene>
<feature type="domain" description="Glycosyl transferase family 1" evidence="2">
    <location>
        <begin position="213"/>
        <end position="363"/>
    </location>
</feature>
<dbReference type="Proteomes" id="UP000434870">
    <property type="component" value="Unassembled WGS sequence"/>
</dbReference>
<name>A0A6N6RNW6_9GAMM</name>
<dbReference type="RefSeq" id="WP_151656787.1">
    <property type="nucleotide sequence ID" value="NZ_WBVP01000033.1"/>
</dbReference>
<dbReference type="Gene3D" id="3.40.50.2000">
    <property type="entry name" value="Glycogen Phosphorylase B"/>
    <property type="match status" value="2"/>
</dbReference>
<evidence type="ECO:0000313" key="3">
    <source>
        <dbReference type="EMBL" id="KAB2823165.1"/>
    </source>
</evidence>
<dbReference type="PANTHER" id="PTHR45947:SF3">
    <property type="entry name" value="SULFOQUINOVOSYL TRANSFERASE SQD2"/>
    <property type="match status" value="1"/>
</dbReference>
<organism evidence="3 4">
    <name type="scientific">Aliivibrio finisterrensis</name>
    <dbReference type="NCBI Taxonomy" id="511998"/>
    <lineage>
        <taxon>Bacteria</taxon>
        <taxon>Pseudomonadati</taxon>
        <taxon>Pseudomonadota</taxon>
        <taxon>Gammaproteobacteria</taxon>
        <taxon>Vibrionales</taxon>
        <taxon>Vibrionaceae</taxon>
        <taxon>Aliivibrio</taxon>
    </lineage>
</organism>
<evidence type="ECO:0000313" key="4">
    <source>
        <dbReference type="Proteomes" id="UP000434870"/>
    </source>
</evidence>
<protein>
    <submittedName>
        <fullName evidence="3">Glycosyltransferase</fullName>
    </submittedName>
</protein>
<dbReference type="SUPFAM" id="SSF53756">
    <property type="entry name" value="UDP-Glycosyltransferase/glycogen phosphorylase"/>
    <property type="match status" value="1"/>
</dbReference>
<keyword evidence="3" id="KW-0808">Transferase</keyword>
<dbReference type="PANTHER" id="PTHR45947">
    <property type="entry name" value="SULFOQUINOVOSYL TRANSFERASE SQD2"/>
    <property type="match status" value="1"/>
</dbReference>
<evidence type="ECO:0000259" key="2">
    <source>
        <dbReference type="Pfam" id="PF00534"/>
    </source>
</evidence>
<dbReference type="Pfam" id="PF00534">
    <property type="entry name" value="Glycos_transf_1"/>
    <property type="match status" value="1"/>
</dbReference>
<sequence>MNKIMMANLSYEQHYGGVENSIRYLTQAFCEDGLQVYVLSGSYRSSTGVKQMNDFTKINFFFPGYSNFFFKIISMPVSIISMLYYLFYAKYILGVDFVISRNQFVGTFASLVFRRKSVFLAPGFNHRQSDSENLIEGSNIFQRLERRAHGMFDYLCVRFSGRVFVFSLNMKKQLQEVLNIFNSNYQPDVMLCKPGVDKSLFKPIGSLSMKMSLRQELGIPQYDKIILCVGRCVKAKGFDLAVSSFSSSNLLGFTLVIIGDGPELPMLKELAVKHKCTKVLFLGKQDNLHKYYQTSDFFFMSSRYEPLGQTILEAIGCGLPVLALGGPTVLTATQELLGSDGALYSKDNSQESIIELLESLLTLTDSQWSDISFQSFTKAKSFSWNNLSRKLVSGE</sequence>
<keyword evidence="1" id="KW-0472">Membrane</keyword>
<dbReference type="AlphaFoldDB" id="A0A6N6RNW6"/>
<dbReference type="InterPro" id="IPR050194">
    <property type="entry name" value="Glycosyltransferase_grp1"/>
</dbReference>
<keyword evidence="1" id="KW-1133">Transmembrane helix</keyword>
<accession>A0A6N6RNW6</accession>